<comment type="subcellular location">
    <subcellularLocation>
        <location evidence="1">Nucleus</location>
    </subcellularLocation>
</comment>
<name>A0AAD9VGV6_ACRCE</name>
<dbReference type="AlphaFoldDB" id="A0AAD9VGV6"/>
<keyword evidence="3" id="KW-0547">Nucleotide-binding</keyword>
<evidence type="ECO:0000256" key="2">
    <source>
        <dbReference type="ARBA" id="ARBA00007095"/>
    </source>
</evidence>
<dbReference type="GO" id="GO:0000723">
    <property type="term" value="P:telomere maintenance"/>
    <property type="evidence" value="ECO:0007669"/>
    <property type="project" value="TreeGrafter"/>
</dbReference>
<dbReference type="InterPro" id="IPR016467">
    <property type="entry name" value="DNA_recomb/repair_RecA-like"/>
</dbReference>
<dbReference type="GO" id="GO:0000724">
    <property type="term" value="P:double-strand break repair via homologous recombination"/>
    <property type="evidence" value="ECO:0007669"/>
    <property type="project" value="TreeGrafter"/>
</dbReference>
<keyword evidence="9" id="KW-0539">Nucleus</keyword>
<sequence length="361" mass="39660">MNRLVSLSCGSLKSDQLDVLRSNGIKTVADFISCDVESLAQKTSIPAKEISSIQSIVIAQLAAFPLNGKDYYNGLMTRFSIFSTGCKNMYFKAVFVDKEVLIYYSRRQRQTLLTEVKFFSLDELLDGGLYTGDVTEIVGAAGTGKSQICMNITLSTSMEAKKYVIYIDTGGSFCGERIKQLLEGCKASLDDEEIHKILSRISVIQAFDIFSMLEALESVRQRLVSEIEDEKTLQLRLVIVDCLAAVVSPVLGGQQIHGHSLMVNLSRILKSLAVEHSLAVVITNNVVADSSWSSPFSTKPALGPTWGHVPSTRVFIQTQTEGSETNRIATITKSSRQKLHLSRAFCIDHGGVRSQAKLTSE</sequence>
<evidence type="ECO:0000259" key="10">
    <source>
        <dbReference type="PROSITE" id="PS50162"/>
    </source>
</evidence>
<gene>
    <name evidence="11" type="ORF">P5673_000105</name>
</gene>
<keyword evidence="4" id="KW-0227">DNA damage</keyword>
<dbReference type="InterPro" id="IPR020588">
    <property type="entry name" value="RecA_ATP-bd"/>
</dbReference>
<dbReference type="PROSITE" id="PS50162">
    <property type="entry name" value="RECA_2"/>
    <property type="match status" value="1"/>
</dbReference>
<evidence type="ECO:0000256" key="3">
    <source>
        <dbReference type="ARBA" id="ARBA00022741"/>
    </source>
</evidence>
<dbReference type="InterPro" id="IPR051988">
    <property type="entry name" value="HRR_RAD51_Paralog"/>
</dbReference>
<keyword evidence="8" id="KW-0234">DNA repair</keyword>
<keyword evidence="12" id="KW-1185">Reference proteome</keyword>
<evidence type="ECO:0000256" key="7">
    <source>
        <dbReference type="ARBA" id="ARBA00023172"/>
    </source>
</evidence>
<dbReference type="CDD" id="cd19489">
    <property type="entry name" value="Rad51D"/>
    <property type="match status" value="1"/>
</dbReference>
<evidence type="ECO:0000313" key="11">
    <source>
        <dbReference type="EMBL" id="KAK2573991.1"/>
    </source>
</evidence>
<dbReference type="InterPro" id="IPR047323">
    <property type="entry name" value="Rad51D_C"/>
</dbReference>
<protein>
    <submittedName>
        <fullName evidence="11">DNA repair protein RAD51-like protein 4</fullName>
    </submittedName>
</protein>
<dbReference type="EMBL" id="JARQWQ010000001">
    <property type="protein sequence ID" value="KAK2573991.1"/>
    <property type="molecule type" value="Genomic_DNA"/>
</dbReference>
<evidence type="ECO:0000256" key="8">
    <source>
        <dbReference type="ARBA" id="ARBA00023204"/>
    </source>
</evidence>
<evidence type="ECO:0000256" key="1">
    <source>
        <dbReference type="ARBA" id="ARBA00004123"/>
    </source>
</evidence>
<comment type="similarity">
    <text evidence="2">Belongs to the RecA family. RAD51 subfamily.</text>
</comment>
<dbReference type="GO" id="GO:0140664">
    <property type="term" value="F:ATP-dependent DNA damage sensor activity"/>
    <property type="evidence" value="ECO:0007669"/>
    <property type="project" value="InterPro"/>
</dbReference>
<accession>A0AAD9VGV6</accession>
<dbReference type="GO" id="GO:0007131">
    <property type="term" value="P:reciprocal meiotic recombination"/>
    <property type="evidence" value="ECO:0007669"/>
    <property type="project" value="TreeGrafter"/>
</dbReference>
<dbReference type="Proteomes" id="UP001249851">
    <property type="component" value="Unassembled WGS sequence"/>
</dbReference>
<dbReference type="GO" id="GO:0033063">
    <property type="term" value="C:Rad51B-Rad51C-Rad51D-XRCC2 complex"/>
    <property type="evidence" value="ECO:0007669"/>
    <property type="project" value="TreeGrafter"/>
</dbReference>
<evidence type="ECO:0000256" key="9">
    <source>
        <dbReference type="ARBA" id="ARBA00023242"/>
    </source>
</evidence>
<dbReference type="InterPro" id="IPR027417">
    <property type="entry name" value="P-loop_NTPase"/>
</dbReference>
<dbReference type="GO" id="GO:0042148">
    <property type="term" value="P:DNA strand invasion"/>
    <property type="evidence" value="ECO:0007669"/>
    <property type="project" value="TreeGrafter"/>
</dbReference>
<feature type="domain" description="RecA family profile 1" evidence="10">
    <location>
        <begin position="110"/>
        <end position="286"/>
    </location>
</feature>
<dbReference type="InterPro" id="IPR048943">
    <property type="entry name" value="RAD51D_N"/>
</dbReference>
<dbReference type="GO" id="GO:0005524">
    <property type="term" value="F:ATP binding"/>
    <property type="evidence" value="ECO:0007669"/>
    <property type="project" value="UniProtKB-KW"/>
</dbReference>
<dbReference type="PIRSF" id="PIRSF005856">
    <property type="entry name" value="Rad51"/>
    <property type="match status" value="1"/>
</dbReference>
<reference evidence="11" key="2">
    <citation type="journal article" date="2023" name="Science">
        <title>Genomic signatures of disease resistance in endangered staghorn corals.</title>
        <authorList>
            <person name="Vollmer S.V."/>
            <person name="Selwyn J.D."/>
            <person name="Despard B.A."/>
            <person name="Roesel C.L."/>
        </authorList>
    </citation>
    <scope>NUCLEOTIDE SEQUENCE</scope>
    <source>
        <strain evidence="11">K2</strain>
    </source>
</reference>
<keyword evidence="5" id="KW-0067">ATP-binding</keyword>
<dbReference type="GO" id="GO:0000400">
    <property type="term" value="F:four-way junction DNA binding"/>
    <property type="evidence" value="ECO:0007669"/>
    <property type="project" value="TreeGrafter"/>
</dbReference>
<keyword evidence="6" id="KW-0238">DNA-binding</keyword>
<evidence type="ECO:0000256" key="4">
    <source>
        <dbReference type="ARBA" id="ARBA00022763"/>
    </source>
</evidence>
<dbReference type="Pfam" id="PF21794">
    <property type="entry name" value="RAD51D_N"/>
    <property type="match status" value="1"/>
</dbReference>
<dbReference type="GO" id="GO:0005657">
    <property type="term" value="C:replication fork"/>
    <property type="evidence" value="ECO:0007669"/>
    <property type="project" value="TreeGrafter"/>
</dbReference>
<dbReference type="Gene3D" id="3.40.50.300">
    <property type="entry name" value="P-loop containing nucleotide triphosphate hydrolases"/>
    <property type="match status" value="1"/>
</dbReference>
<dbReference type="InterPro" id="IPR013632">
    <property type="entry name" value="Rad51_C"/>
</dbReference>
<keyword evidence="7" id="KW-0233">DNA recombination</keyword>
<dbReference type="PANTHER" id="PTHR46457">
    <property type="entry name" value="DNA REPAIR PROTEIN RAD51 HOMOLOG 4"/>
    <property type="match status" value="1"/>
</dbReference>
<dbReference type="GO" id="GO:0003697">
    <property type="term" value="F:single-stranded DNA binding"/>
    <property type="evidence" value="ECO:0007669"/>
    <property type="project" value="TreeGrafter"/>
</dbReference>
<evidence type="ECO:0000313" key="12">
    <source>
        <dbReference type="Proteomes" id="UP001249851"/>
    </source>
</evidence>
<reference evidence="11" key="1">
    <citation type="journal article" date="2023" name="G3 (Bethesda)">
        <title>Whole genome assembly and annotation of the endangered Caribbean coral Acropora cervicornis.</title>
        <authorList>
            <person name="Selwyn J.D."/>
            <person name="Vollmer S.V."/>
        </authorList>
    </citation>
    <scope>NUCLEOTIDE SEQUENCE</scope>
    <source>
        <strain evidence="11">K2</strain>
    </source>
</reference>
<organism evidence="11 12">
    <name type="scientific">Acropora cervicornis</name>
    <name type="common">Staghorn coral</name>
    <dbReference type="NCBI Taxonomy" id="6130"/>
    <lineage>
        <taxon>Eukaryota</taxon>
        <taxon>Metazoa</taxon>
        <taxon>Cnidaria</taxon>
        <taxon>Anthozoa</taxon>
        <taxon>Hexacorallia</taxon>
        <taxon>Scleractinia</taxon>
        <taxon>Astrocoeniina</taxon>
        <taxon>Acroporidae</taxon>
        <taxon>Acropora</taxon>
    </lineage>
</organism>
<dbReference type="Pfam" id="PF08423">
    <property type="entry name" value="Rad51"/>
    <property type="match status" value="1"/>
</dbReference>
<proteinExistence type="inferred from homology"/>
<dbReference type="GO" id="GO:0005815">
    <property type="term" value="C:microtubule organizing center"/>
    <property type="evidence" value="ECO:0007669"/>
    <property type="project" value="TreeGrafter"/>
</dbReference>
<evidence type="ECO:0000256" key="6">
    <source>
        <dbReference type="ARBA" id="ARBA00023125"/>
    </source>
</evidence>
<comment type="caution">
    <text evidence="11">The sequence shown here is derived from an EMBL/GenBank/DDBJ whole genome shotgun (WGS) entry which is preliminary data.</text>
</comment>
<dbReference type="SUPFAM" id="SSF52540">
    <property type="entry name" value="P-loop containing nucleoside triphosphate hydrolases"/>
    <property type="match status" value="1"/>
</dbReference>
<dbReference type="PANTHER" id="PTHR46457:SF1">
    <property type="entry name" value="DNA REPAIR PROTEIN RAD51 HOMOLOG 4"/>
    <property type="match status" value="1"/>
</dbReference>
<evidence type="ECO:0000256" key="5">
    <source>
        <dbReference type="ARBA" id="ARBA00022840"/>
    </source>
</evidence>